<dbReference type="PANTHER" id="PTHR47149">
    <property type="entry name" value="F-BOX PROTEIN RMF"/>
    <property type="match status" value="1"/>
</dbReference>
<dbReference type="EMBL" id="JADFTS010000006">
    <property type="protein sequence ID" value="KAF9602699.1"/>
    <property type="molecule type" value="Genomic_DNA"/>
</dbReference>
<gene>
    <name evidence="2" type="ORF">IFM89_030587</name>
</gene>
<sequence>WIRIGAFYISSPTVLLAEGLSMPLKVPQGQTVETMLQTSGSCILSNLKIGVWIAGNYLQLVRCPVCNLETCEARLPSEDTYTQPKPPYRFLKPINRKETMGIGSHEISKHTGGATGGIFDIKHLRDPSTAEVLNIKSWAAKPT</sequence>
<evidence type="ECO:0000313" key="3">
    <source>
        <dbReference type="Proteomes" id="UP000631114"/>
    </source>
</evidence>
<dbReference type="Proteomes" id="UP000631114">
    <property type="component" value="Unassembled WGS sequence"/>
</dbReference>
<keyword evidence="3" id="KW-1185">Reference proteome</keyword>
<name>A0A835HNJ9_9MAGN</name>
<dbReference type="PANTHER" id="PTHR47149:SF1">
    <property type="entry name" value="F-BOX PROTEIN RMF"/>
    <property type="match status" value="1"/>
</dbReference>
<proteinExistence type="predicted"/>
<feature type="chain" id="PRO_5032686184" evidence="1">
    <location>
        <begin position="18"/>
        <end position="143"/>
    </location>
</feature>
<dbReference type="GO" id="GO:0005634">
    <property type="term" value="C:nucleus"/>
    <property type="evidence" value="ECO:0007669"/>
    <property type="project" value="TreeGrafter"/>
</dbReference>
<protein>
    <submittedName>
        <fullName evidence="2">Uncharacterized protein</fullName>
    </submittedName>
</protein>
<evidence type="ECO:0000256" key="1">
    <source>
        <dbReference type="SAM" id="SignalP"/>
    </source>
</evidence>
<dbReference type="OrthoDB" id="8062037at2759"/>
<accession>A0A835HNJ9</accession>
<organism evidence="2 3">
    <name type="scientific">Coptis chinensis</name>
    <dbReference type="NCBI Taxonomy" id="261450"/>
    <lineage>
        <taxon>Eukaryota</taxon>
        <taxon>Viridiplantae</taxon>
        <taxon>Streptophyta</taxon>
        <taxon>Embryophyta</taxon>
        <taxon>Tracheophyta</taxon>
        <taxon>Spermatophyta</taxon>
        <taxon>Magnoliopsida</taxon>
        <taxon>Ranunculales</taxon>
        <taxon>Ranunculaceae</taxon>
        <taxon>Coptidoideae</taxon>
        <taxon>Coptis</taxon>
    </lineage>
</organism>
<reference evidence="2 3" key="1">
    <citation type="submission" date="2020-10" db="EMBL/GenBank/DDBJ databases">
        <title>The Coptis chinensis genome and diversification of protoberbering-type alkaloids.</title>
        <authorList>
            <person name="Wang B."/>
            <person name="Shu S."/>
            <person name="Song C."/>
            <person name="Liu Y."/>
        </authorList>
    </citation>
    <scope>NUCLEOTIDE SEQUENCE [LARGE SCALE GENOMIC DNA]</scope>
    <source>
        <strain evidence="2">HL-2020</strain>
        <tissue evidence="2">Leaf</tissue>
    </source>
</reference>
<comment type="caution">
    <text evidence="2">The sequence shown here is derived from an EMBL/GenBank/DDBJ whole genome shotgun (WGS) entry which is preliminary data.</text>
</comment>
<keyword evidence="1" id="KW-0732">Signal</keyword>
<dbReference type="AlphaFoldDB" id="A0A835HNJ9"/>
<feature type="non-terminal residue" evidence="2">
    <location>
        <position position="1"/>
    </location>
</feature>
<evidence type="ECO:0000313" key="2">
    <source>
        <dbReference type="EMBL" id="KAF9602699.1"/>
    </source>
</evidence>
<feature type="signal peptide" evidence="1">
    <location>
        <begin position="1"/>
        <end position="17"/>
    </location>
</feature>
<dbReference type="GO" id="GO:0061458">
    <property type="term" value="P:reproductive system development"/>
    <property type="evidence" value="ECO:0007669"/>
    <property type="project" value="TreeGrafter"/>
</dbReference>